<reference evidence="3" key="1">
    <citation type="submission" date="2023-10" db="EMBL/GenBank/DDBJ databases">
        <authorList>
            <person name="Hackl T."/>
        </authorList>
    </citation>
    <scope>NUCLEOTIDE SEQUENCE</scope>
</reference>
<proteinExistence type="predicted"/>
<protein>
    <submittedName>
        <fullName evidence="3">Uu.00g130240.m01.CDS01</fullName>
    </submittedName>
</protein>
<accession>A0AAI8VIN4</accession>
<feature type="domain" description="DUF7492" evidence="2">
    <location>
        <begin position="22"/>
        <end position="283"/>
    </location>
</feature>
<dbReference type="Proteomes" id="UP001295740">
    <property type="component" value="Unassembled WGS sequence"/>
</dbReference>
<evidence type="ECO:0000313" key="3">
    <source>
        <dbReference type="EMBL" id="CAJ2505630.1"/>
    </source>
</evidence>
<evidence type="ECO:0000259" key="2">
    <source>
        <dbReference type="Pfam" id="PF24320"/>
    </source>
</evidence>
<keyword evidence="4" id="KW-1185">Reference proteome</keyword>
<dbReference type="EMBL" id="CAUWAG010000007">
    <property type="protein sequence ID" value="CAJ2505630.1"/>
    <property type="molecule type" value="Genomic_DNA"/>
</dbReference>
<sequence>MAPFGLCALLLALAISIRPILTHSWVEQLVRIAPNGTMIAPAGYIRGYVGRTEPGFNDAENTYLLPPNGRPDGKVVHSDDRICKATQQIGNYSEDYPMLHVARGDLVALRYQENGHVTLTKSNANVKPDKSGIVYVYGTANPLASDTLLGIHQVWTADGQGGDRRGRLLATRNFDDGQCYQINDTPISKSRQIQASKEAEDPQGADLWCQSDIRLPCDLPRAGTYTLYWVWDWPTLAPETNNQSAVVSPEIYTSCMDINLDDFSQSADQNVNFIHEQDANSRVIYEQLDNNFI</sequence>
<dbReference type="AlphaFoldDB" id="A0AAI8VIN4"/>
<gene>
    <name evidence="3" type="ORF">KHLLAP_LOCUS6098</name>
</gene>
<keyword evidence="1" id="KW-0732">Signal</keyword>
<comment type="caution">
    <text evidence="3">The sequence shown here is derived from an EMBL/GenBank/DDBJ whole genome shotgun (WGS) entry which is preliminary data.</text>
</comment>
<evidence type="ECO:0000256" key="1">
    <source>
        <dbReference type="SAM" id="SignalP"/>
    </source>
</evidence>
<feature type="signal peptide" evidence="1">
    <location>
        <begin position="1"/>
        <end position="22"/>
    </location>
</feature>
<feature type="chain" id="PRO_5042542509" evidence="1">
    <location>
        <begin position="23"/>
        <end position="293"/>
    </location>
</feature>
<dbReference type="Pfam" id="PF24320">
    <property type="entry name" value="DUF7492"/>
    <property type="match status" value="1"/>
</dbReference>
<evidence type="ECO:0000313" key="4">
    <source>
        <dbReference type="Proteomes" id="UP001295740"/>
    </source>
</evidence>
<dbReference type="InterPro" id="IPR055915">
    <property type="entry name" value="DUF7492"/>
</dbReference>
<name>A0AAI8VIN4_9PEZI</name>
<organism evidence="3 4">
    <name type="scientific">Anthostomella pinea</name>
    <dbReference type="NCBI Taxonomy" id="933095"/>
    <lineage>
        <taxon>Eukaryota</taxon>
        <taxon>Fungi</taxon>
        <taxon>Dikarya</taxon>
        <taxon>Ascomycota</taxon>
        <taxon>Pezizomycotina</taxon>
        <taxon>Sordariomycetes</taxon>
        <taxon>Xylariomycetidae</taxon>
        <taxon>Xylariales</taxon>
        <taxon>Xylariaceae</taxon>
        <taxon>Anthostomella</taxon>
    </lineage>
</organism>